<evidence type="ECO:0000313" key="3">
    <source>
        <dbReference type="Proteomes" id="UP001596157"/>
    </source>
</evidence>
<dbReference type="RefSeq" id="WP_378251262.1">
    <property type="nucleotide sequence ID" value="NZ_JBHSKF010000029.1"/>
</dbReference>
<dbReference type="Pfam" id="PF01476">
    <property type="entry name" value="LysM"/>
    <property type="match status" value="1"/>
</dbReference>
<dbReference type="InterPro" id="IPR045361">
    <property type="entry name" value="CIS_tube_prot_N"/>
</dbReference>
<evidence type="ECO:0000259" key="1">
    <source>
        <dbReference type="PROSITE" id="PS51782"/>
    </source>
</evidence>
<dbReference type="InterPro" id="IPR018392">
    <property type="entry name" value="LysM"/>
</dbReference>
<gene>
    <name evidence="2" type="ORF">ACFPM7_30205</name>
</gene>
<organism evidence="2 3">
    <name type="scientific">Actinokineospora guangxiensis</name>
    <dbReference type="NCBI Taxonomy" id="1490288"/>
    <lineage>
        <taxon>Bacteria</taxon>
        <taxon>Bacillati</taxon>
        <taxon>Actinomycetota</taxon>
        <taxon>Actinomycetes</taxon>
        <taxon>Pseudonocardiales</taxon>
        <taxon>Pseudonocardiaceae</taxon>
        <taxon>Actinokineospora</taxon>
    </lineage>
</organism>
<keyword evidence="3" id="KW-1185">Reference proteome</keyword>
<dbReference type="SMART" id="SM00257">
    <property type="entry name" value="LysM"/>
    <property type="match status" value="1"/>
</dbReference>
<comment type="caution">
    <text evidence="2">The sequence shown here is derived from an EMBL/GenBank/DDBJ whole genome shotgun (WGS) entry which is preliminary data.</text>
</comment>
<dbReference type="InterPro" id="IPR036779">
    <property type="entry name" value="LysM_dom_sf"/>
</dbReference>
<dbReference type="Proteomes" id="UP001596157">
    <property type="component" value="Unassembled WGS sequence"/>
</dbReference>
<dbReference type="Pfam" id="PF19266">
    <property type="entry name" value="CIS_tube"/>
    <property type="match status" value="1"/>
</dbReference>
<reference evidence="3" key="1">
    <citation type="journal article" date="2019" name="Int. J. Syst. Evol. Microbiol.">
        <title>The Global Catalogue of Microorganisms (GCM) 10K type strain sequencing project: providing services to taxonomists for standard genome sequencing and annotation.</title>
        <authorList>
            <consortium name="The Broad Institute Genomics Platform"/>
            <consortium name="The Broad Institute Genome Sequencing Center for Infectious Disease"/>
            <person name="Wu L."/>
            <person name="Ma J."/>
        </authorList>
    </citation>
    <scope>NUCLEOTIDE SEQUENCE [LARGE SCALE GENOMIC DNA]</scope>
    <source>
        <strain evidence="3">CCUG 59778</strain>
    </source>
</reference>
<protein>
    <submittedName>
        <fullName evidence="2">LysM peptidoglycan-binding domain-containing protein</fullName>
    </submittedName>
</protein>
<name>A0ABW0EZI4_9PSEU</name>
<dbReference type="SUPFAM" id="SSF54106">
    <property type="entry name" value="LysM domain"/>
    <property type="match status" value="1"/>
</dbReference>
<feature type="domain" description="LysM" evidence="1">
    <location>
        <begin position="220"/>
        <end position="267"/>
    </location>
</feature>
<proteinExistence type="predicted"/>
<dbReference type="EMBL" id="JBHSKF010000029">
    <property type="protein sequence ID" value="MFC5291344.1"/>
    <property type="molecule type" value="Genomic_DNA"/>
</dbReference>
<evidence type="ECO:0000313" key="2">
    <source>
        <dbReference type="EMBL" id="MFC5291344.1"/>
    </source>
</evidence>
<sequence>MTGFSVPMSGGPVDQAASAVSAPLDAAHGAASAVVGAGISAAVVAGARVPAVLYCLNPKTPGLVPFDFNPEKIAVKRSASYTVRPNMQGLKSPGGASGTITRTVQAPQITLSKVIFEGITAKLRCDQLLRWMSPFSGFGAMGIGGASLETTLPVLTFQWGPPMVAFMYEVRLTSVTINYVRFDVTGIPLRAEVDLVLREQPSELASLPTNPTSGGMPGRRTHTVADGETLASIATHHYERPGLWRRIAEVNGITDPSRVRPGQVLYLPNPHELTGGAA</sequence>
<dbReference type="Gene3D" id="3.10.350.10">
    <property type="entry name" value="LysM domain"/>
    <property type="match status" value="1"/>
</dbReference>
<dbReference type="PROSITE" id="PS51782">
    <property type="entry name" value="LYSM"/>
    <property type="match status" value="1"/>
</dbReference>
<dbReference type="CDD" id="cd00118">
    <property type="entry name" value="LysM"/>
    <property type="match status" value="1"/>
</dbReference>
<accession>A0ABW0EZI4</accession>